<dbReference type="PATRIC" id="fig|408015.6.peg.3627"/>
<dbReference type="SUPFAM" id="SSF53756">
    <property type="entry name" value="UDP-Glycosyltransferase/glycogen phosphorylase"/>
    <property type="match status" value="1"/>
</dbReference>
<dbReference type="GO" id="GO:0016757">
    <property type="term" value="F:glycosyltransferase activity"/>
    <property type="evidence" value="ECO:0007669"/>
    <property type="project" value="UniProtKB-ARBA"/>
</dbReference>
<dbReference type="Proteomes" id="UP000034034">
    <property type="component" value="Chromosome"/>
</dbReference>
<reference evidence="4" key="1">
    <citation type="submission" date="2019-08" db="EMBL/GenBank/DDBJ databases">
        <title>Complete genome sequence of a mangrove-derived Streptomyces xiamenensis.</title>
        <authorList>
            <person name="Xu J."/>
        </authorList>
    </citation>
    <scope>NUCLEOTIDE SEQUENCE</scope>
    <source>
        <strain evidence="4">318</strain>
    </source>
</reference>
<feature type="domain" description="Erythromycin biosynthesis protein CIII-like N-terminal" evidence="3">
    <location>
        <begin position="63"/>
        <end position="180"/>
    </location>
</feature>
<dbReference type="Pfam" id="PF06722">
    <property type="entry name" value="EryCIII-like_C"/>
    <property type="match status" value="1"/>
</dbReference>
<dbReference type="EMBL" id="CP009922">
    <property type="protein sequence ID" value="AKG44962.1"/>
    <property type="molecule type" value="Genomic_DNA"/>
</dbReference>
<dbReference type="Pfam" id="PF21036">
    <property type="entry name" value="EryCIII-like_N"/>
    <property type="match status" value="1"/>
</dbReference>
<gene>
    <name evidence="4" type="ORF">SXIM_35780</name>
</gene>
<dbReference type="InterPro" id="IPR010610">
    <property type="entry name" value="EryCIII-like_C"/>
</dbReference>
<evidence type="ECO:0000259" key="3">
    <source>
        <dbReference type="Pfam" id="PF21036"/>
    </source>
</evidence>
<dbReference type="RefSeq" id="WP_030728471.1">
    <property type="nucleotide sequence ID" value="NZ_CP009922.3"/>
</dbReference>
<organism evidence="4 5">
    <name type="scientific">Streptomyces xiamenensis</name>
    <dbReference type="NCBI Taxonomy" id="408015"/>
    <lineage>
        <taxon>Bacteria</taxon>
        <taxon>Bacillati</taxon>
        <taxon>Actinomycetota</taxon>
        <taxon>Actinomycetes</taxon>
        <taxon>Kitasatosporales</taxon>
        <taxon>Streptomycetaceae</taxon>
        <taxon>Streptomyces</taxon>
    </lineage>
</organism>
<accession>A0A0F7FWM2</accession>
<dbReference type="Gene3D" id="3.40.50.2000">
    <property type="entry name" value="Glycogen Phosphorylase B"/>
    <property type="match status" value="3"/>
</dbReference>
<dbReference type="InterPro" id="IPR048284">
    <property type="entry name" value="EryCIII-like_N"/>
</dbReference>
<dbReference type="AlphaFoldDB" id="A0A0F7FWM2"/>
<keyword evidence="1" id="KW-0808">Transferase</keyword>
<keyword evidence="5" id="KW-1185">Reference proteome</keyword>
<evidence type="ECO:0000313" key="4">
    <source>
        <dbReference type="EMBL" id="AKG44962.1"/>
    </source>
</evidence>
<protein>
    <submittedName>
        <fullName evidence="4">Uncharacterized protein</fullName>
    </submittedName>
</protein>
<dbReference type="HOGENOM" id="CLU_000537_7_4_11"/>
<evidence type="ECO:0000256" key="1">
    <source>
        <dbReference type="ARBA" id="ARBA00022679"/>
    </source>
</evidence>
<sequence>MKFLFTAGGSHSTVFSMAPLATAARTAGHDVLLTVDEPVLEAAEAIGVPAVPVPHPGEAAARLDALLDLSRDWTPDVVVGGLSYVPGLLAAHLGVPYVRQYWDIVPLRPEPALPELLERVGLDAPPEHALFIDVCPPALRPSPTPGARPMRWVPRNRQLRLEPWMYTRPKGRPRVLITAGTRAAKLRNTGDSTRRLVDGLRLTGAEVLVAAPPGAAEQFGTELGDVRVGWLPLDVVAPTCDLMVHHGGAATAMTGAAAGTPQLITPENNYAKEIARAFTGFGGARTVVPDDRPQEDPGEVIAESCREILADPAYAERAAALRQEIAALPTPYEMVAELEGLAAG</sequence>
<proteinExistence type="predicted"/>
<evidence type="ECO:0000313" key="5">
    <source>
        <dbReference type="Proteomes" id="UP000034034"/>
    </source>
</evidence>
<dbReference type="STRING" id="408015.SXIM_35780"/>
<feature type="domain" description="Erythromycin biosynthesis protein CIII-like C-terminal" evidence="2">
    <location>
        <begin position="196"/>
        <end position="340"/>
    </location>
</feature>
<evidence type="ECO:0000259" key="2">
    <source>
        <dbReference type="Pfam" id="PF06722"/>
    </source>
</evidence>
<name>A0A0F7FWM2_9ACTN</name>
<dbReference type="KEGG" id="sxi:SXIM_35780"/>